<gene>
    <name evidence="1" type="ORF">BM613_13425</name>
</gene>
<protein>
    <submittedName>
        <fullName evidence="1">Uncharacterized protein</fullName>
    </submittedName>
</protein>
<organism evidence="1 2">
    <name type="scientific">Sulfoacidibacillus thermotolerans</name>
    <name type="common">Acidibacillus sulfuroxidans</name>
    <dbReference type="NCBI Taxonomy" id="1765684"/>
    <lineage>
        <taxon>Bacteria</taxon>
        <taxon>Bacillati</taxon>
        <taxon>Bacillota</taxon>
        <taxon>Bacilli</taxon>
        <taxon>Bacillales</taxon>
        <taxon>Alicyclobacillaceae</taxon>
        <taxon>Sulfoacidibacillus</taxon>
    </lineage>
</organism>
<proteinExistence type="predicted"/>
<comment type="caution">
    <text evidence="1">The sequence shown here is derived from an EMBL/GenBank/DDBJ whole genome shotgun (WGS) entry which is preliminary data.</text>
</comment>
<dbReference type="AlphaFoldDB" id="A0A2U3D1M8"/>
<sequence length="421" mass="48220">MLILSLQVIKNRIVWSPSVGDSYAAACLKSRSNETIRRFKPSTHRILNLRNMLDEVEDTQWMVNIDYHFQYFSKIVREYVEKGKDIFWTSKYGASPGHILDIIGFSSHKRYLNEISPYLSGFLQPIEAPNVGLWYNEGIANCIPRIIEECLYLEKHLHVETEIEVLGNVWSEDSLEELVQALSRFTVQKLKLKVSMPWNLSYDLRRYLAKVGIRQNFEDNRTNDDNLSSQIASFVGAISGLETMPVGLKKIVDFSSEESLITKISQIAEYLDVDTLIISAVEQDKVEFPSIRCIAMGDLHWKITTDVGVVTVRICTFDETNSENLRLFDGINMLNFETAHEWNKFIKNLESASSWRWNSRVQPQLFVNACRFGLASDCGARRGSRLFMTKDNTYESCLGAANLIEDQIAAYSIEGIQFSQE</sequence>
<name>A0A2U3D1M8_SULT2</name>
<keyword evidence="2" id="KW-1185">Reference proteome</keyword>
<dbReference type="Proteomes" id="UP000245380">
    <property type="component" value="Unassembled WGS sequence"/>
</dbReference>
<accession>A0A2U3D1M8</accession>
<reference evidence="1 2" key="1">
    <citation type="submission" date="2016-11" db="EMBL/GenBank/DDBJ databases">
        <title>Comparative genomics of Acidibacillus ferroxidans species.</title>
        <authorList>
            <person name="Oliveira G."/>
            <person name="Nunes G."/>
            <person name="Oliveira R."/>
            <person name="Araujo F."/>
            <person name="Salim A."/>
            <person name="Scholte L."/>
            <person name="Morais D."/>
            <person name="Nancucheo I."/>
            <person name="Johnson D.B."/>
            <person name="Grail B."/>
            <person name="Bittencourt J."/>
            <person name="Valadares R."/>
        </authorList>
    </citation>
    <scope>NUCLEOTIDE SEQUENCE [LARGE SCALE GENOMIC DNA]</scope>
    <source>
        <strain evidence="1 2">Y002</strain>
    </source>
</reference>
<evidence type="ECO:0000313" key="2">
    <source>
        <dbReference type="Proteomes" id="UP000245380"/>
    </source>
</evidence>
<evidence type="ECO:0000313" key="1">
    <source>
        <dbReference type="EMBL" id="PWI55168.1"/>
    </source>
</evidence>
<dbReference type="EMBL" id="MPDK01000042">
    <property type="protein sequence ID" value="PWI55168.1"/>
    <property type="molecule type" value="Genomic_DNA"/>
</dbReference>